<reference evidence="4" key="1">
    <citation type="journal article" date="2023" name="Mol. Phylogenet. Evol.">
        <title>Genome-scale phylogeny and comparative genomics of the fungal order Sordariales.</title>
        <authorList>
            <person name="Hensen N."/>
            <person name="Bonometti L."/>
            <person name="Westerberg I."/>
            <person name="Brannstrom I.O."/>
            <person name="Guillou S."/>
            <person name="Cros-Aarteil S."/>
            <person name="Calhoun S."/>
            <person name="Haridas S."/>
            <person name="Kuo A."/>
            <person name="Mondo S."/>
            <person name="Pangilinan J."/>
            <person name="Riley R."/>
            <person name="LaButti K."/>
            <person name="Andreopoulos B."/>
            <person name="Lipzen A."/>
            <person name="Chen C."/>
            <person name="Yan M."/>
            <person name="Daum C."/>
            <person name="Ng V."/>
            <person name="Clum A."/>
            <person name="Steindorff A."/>
            <person name="Ohm R.A."/>
            <person name="Martin F."/>
            <person name="Silar P."/>
            <person name="Natvig D.O."/>
            <person name="Lalanne C."/>
            <person name="Gautier V."/>
            <person name="Ament-Velasquez S.L."/>
            <person name="Kruys A."/>
            <person name="Hutchinson M.I."/>
            <person name="Powell A.J."/>
            <person name="Barry K."/>
            <person name="Miller A.N."/>
            <person name="Grigoriev I.V."/>
            <person name="Debuchy R."/>
            <person name="Gladieux P."/>
            <person name="Hiltunen Thoren M."/>
            <person name="Johannesson H."/>
        </authorList>
    </citation>
    <scope>NUCLEOTIDE SEQUENCE</scope>
    <source>
        <strain evidence="4">SMH4131-1</strain>
    </source>
</reference>
<dbReference type="Pfam" id="PF24883">
    <property type="entry name" value="NPHP3_N"/>
    <property type="match status" value="1"/>
</dbReference>
<dbReference type="Proteomes" id="UP001286456">
    <property type="component" value="Unassembled WGS sequence"/>
</dbReference>
<organism evidence="4 5">
    <name type="scientific">Cercophora scortea</name>
    <dbReference type="NCBI Taxonomy" id="314031"/>
    <lineage>
        <taxon>Eukaryota</taxon>
        <taxon>Fungi</taxon>
        <taxon>Dikarya</taxon>
        <taxon>Ascomycota</taxon>
        <taxon>Pezizomycotina</taxon>
        <taxon>Sordariomycetes</taxon>
        <taxon>Sordariomycetidae</taxon>
        <taxon>Sordariales</taxon>
        <taxon>Lasiosphaeriaceae</taxon>
        <taxon>Cercophora</taxon>
    </lineage>
</organism>
<reference evidence="4" key="2">
    <citation type="submission" date="2023-06" db="EMBL/GenBank/DDBJ databases">
        <authorList>
            <consortium name="Lawrence Berkeley National Laboratory"/>
            <person name="Haridas S."/>
            <person name="Hensen N."/>
            <person name="Bonometti L."/>
            <person name="Westerberg I."/>
            <person name="Brannstrom I.O."/>
            <person name="Guillou S."/>
            <person name="Cros-Aarteil S."/>
            <person name="Calhoun S."/>
            <person name="Kuo A."/>
            <person name="Mondo S."/>
            <person name="Pangilinan J."/>
            <person name="Riley R."/>
            <person name="Labutti K."/>
            <person name="Andreopoulos B."/>
            <person name="Lipzen A."/>
            <person name="Chen C."/>
            <person name="Yanf M."/>
            <person name="Daum C."/>
            <person name="Ng V."/>
            <person name="Clum A."/>
            <person name="Steindorff A."/>
            <person name="Ohm R."/>
            <person name="Martin F."/>
            <person name="Silar P."/>
            <person name="Natvig D."/>
            <person name="Lalanne C."/>
            <person name="Gautier V."/>
            <person name="Ament-Velasquez S.L."/>
            <person name="Kruys A."/>
            <person name="Hutchinson M.I."/>
            <person name="Powell A.J."/>
            <person name="Barry K."/>
            <person name="Miller A.N."/>
            <person name="Grigoriev I.V."/>
            <person name="Debuchy R."/>
            <person name="Gladieux P."/>
            <person name="Thoren M.H."/>
            <person name="Johannesson H."/>
        </authorList>
    </citation>
    <scope>NUCLEOTIDE SEQUENCE</scope>
    <source>
        <strain evidence="4">SMH4131-1</strain>
    </source>
</reference>
<feature type="region of interest" description="Disordered" evidence="2">
    <location>
        <begin position="828"/>
        <end position="855"/>
    </location>
</feature>
<dbReference type="PANTHER" id="PTHR10039:SF5">
    <property type="entry name" value="NACHT DOMAIN-CONTAINING PROTEIN"/>
    <property type="match status" value="1"/>
</dbReference>
<gene>
    <name evidence="4" type="ORF">B0T19DRAFT_381655</name>
</gene>
<dbReference type="PANTHER" id="PTHR10039">
    <property type="entry name" value="AMELOGENIN"/>
    <property type="match status" value="1"/>
</dbReference>
<dbReference type="Gene3D" id="3.40.50.1820">
    <property type="entry name" value="alpha/beta hydrolase"/>
    <property type="match status" value="1"/>
</dbReference>
<feature type="region of interest" description="Disordered" evidence="2">
    <location>
        <begin position="1071"/>
        <end position="1102"/>
    </location>
</feature>
<sequence>MQHRILDTGLSVAYEPENCSAVVDIIVIHGLQGHPFKTWASTKSSSAKALQVQPEEVIPVENRISRVFWPADLLPQECPRARILMYGYDTKITKYMAGATNKNSVLSHSKDLLFALGRERVPDRPLILVAHSLGGIVVKEMLARSSASTEPELKNVIASTAAVVFLGTPHRGSPDLAALGEWARSVFSSLRMETTSAILDALSLRTTDLERAQETFSQLWQEYDFRVKTFQEGLGLTGINLGVLGNKVVPDYSSVIGDHRERAETIQANHMEMCRFSGADDPNYCKLAGELRSLYLSIDGLNPTNTRQGVRRQRRDSSACSATPLTKRHKQSDESREELTPAEKSCLQSLWYPTMTTRLQTLERPADQTCSWLFEHELYQAWLDGRDSDKHCGLLWLKGKPGAGKSVLMKEAFRRAVSADTKSNSSTAAFFFSAKEDDLSHSPAGLFRSLLYQLLPSFRAHLERLSHIWEERFGDSQGPNREEIKTTVEWQEQELRSFLGSVFLQAPNSAKKTFIFIDALDEADAKSVRSLAFFWREITMSAHDRGVNLHVCMSSRHFPSITISRCPEIVVEHHNNRDISMYVERRFRLGIAAEEPEWEVLRDCVLRKSAGVFLWVVLVVDDILRQWDDGKDMRYLLAQVDIVPEALETLFARLFYTVEPETRQLTFRLFQWATLAVKPLRLHEWHHVLAFIRQPAPKSLDEWRMSKHFTRNDDQLERQIKSLSKGLVEVKSISPDASTAQDAGLDEISVCAGAGSLTIARGETRIVQVIHESVREFFLNGNSLYILGDLTQSIFKLSTVGTGHVSIMATCLDYLEIAELDALVHARTKEPKRESSALPATRKKKSRATVMASSARTWGRKQEKESFPSFETLRAMFAAPANTRKLDILEWITGNQVAADGNSTSGSRPNSVAQFSVTGKSQVLEDYPALLSYATANLFTHARRADYESADPTPVIYRLSNNKTWLRWLALKEDVPFESKILDYASDKGLDTWTAVLNSTLFCEPWTKDETCAEGLRPIENPNETQPFDVSSPFPNPIDLELCDYPGPSNNFVLHEWADSPLPSLFPSFPWEEGGEDAVERPGSVASFGSAGSHGEEESESPLIRVPVHREPKPAGTFSGPGGGEMPRTTFRCELVNPSTGSPCDLKFFYYTQLSRHESIVHDLSDHPPFQCHVCTDVDVNRGRGPLWIKRHYRLMHPDIQRVELARPPS</sequence>
<dbReference type="InterPro" id="IPR056884">
    <property type="entry name" value="NPHP3-like_N"/>
</dbReference>
<protein>
    <recommendedName>
        <fullName evidence="3">Nephrocystin 3-like N-terminal domain-containing protein</fullName>
    </recommendedName>
</protein>
<dbReference type="SUPFAM" id="SSF53474">
    <property type="entry name" value="alpha/beta-Hydrolases"/>
    <property type="match status" value="1"/>
</dbReference>
<comment type="caution">
    <text evidence="4">The sequence shown here is derived from an EMBL/GenBank/DDBJ whole genome shotgun (WGS) entry which is preliminary data.</text>
</comment>
<dbReference type="Gene3D" id="3.40.50.300">
    <property type="entry name" value="P-loop containing nucleotide triphosphate hydrolases"/>
    <property type="match status" value="1"/>
</dbReference>
<proteinExistence type="predicted"/>
<keyword evidence="1" id="KW-0677">Repeat</keyword>
<evidence type="ECO:0000256" key="2">
    <source>
        <dbReference type="SAM" id="MobiDB-lite"/>
    </source>
</evidence>
<dbReference type="EMBL" id="JAUEPO010000002">
    <property type="protein sequence ID" value="KAK3333026.1"/>
    <property type="molecule type" value="Genomic_DNA"/>
</dbReference>
<dbReference type="AlphaFoldDB" id="A0AAE0IXB2"/>
<keyword evidence="5" id="KW-1185">Reference proteome</keyword>
<feature type="domain" description="Nephrocystin 3-like N-terminal" evidence="3">
    <location>
        <begin position="368"/>
        <end position="556"/>
    </location>
</feature>
<feature type="compositionally biased region" description="Basic and acidic residues" evidence="2">
    <location>
        <begin position="331"/>
        <end position="341"/>
    </location>
</feature>
<evidence type="ECO:0000256" key="1">
    <source>
        <dbReference type="ARBA" id="ARBA00022737"/>
    </source>
</evidence>
<dbReference type="SUPFAM" id="SSF52540">
    <property type="entry name" value="P-loop containing nucleoside triphosphate hydrolases"/>
    <property type="match status" value="1"/>
</dbReference>
<accession>A0AAE0IXB2</accession>
<dbReference type="InterPro" id="IPR027417">
    <property type="entry name" value="P-loop_NTPase"/>
</dbReference>
<evidence type="ECO:0000313" key="4">
    <source>
        <dbReference type="EMBL" id="KAK3333026.1"/>
    </source>
</evidence>
<name>A0AAE0IXB2_9PEZI</name>
<evidence type="ECO:0000259" key="3">
    <source>
        <dbReference type="Pfam" id="PF24883"/>
    </source>
</evidence>
<evidence type="ECO:0000313" key="5">
    <source>
        <dbReference type="Proteomes" id="UP001286456"/>
    </source>
</evidence>
<dbReference type="InterPro" id="IPR029058">
    <property type="entry name" value="AB_hydrolase_fold"/>
</dbReference>
<feature type="region of interest" description="Disordered" evidence="2">
    <location>
        <begin position="305"/>
        <end position="341"/>
    </location>
</feature>